<gene>
    <name evidence="1" type="ORF">MPL3365_210116</name>
</gene>
<accession>A0A090G432</accession>
<dbReference type="EMBL" id="CCNE01000014">
    <property type="protein sequence ID" value="CDX55888.1"/>
    <property type="molecule type" value="Genomic_DNA"/>
</dbReference>
<evidence type="ECO:0000313" key="1">
    <source>
        <dbReference type="EMBL" id="CDX55888.1"/>
    </source>
</evidence>
<organism evidence="1 2">
    <name type="scientific">Mesorhizobium plurifarium</name>
    <dbReference type="NCBI Taxonomy" id="69974"/>
    <lineage>
        <taxon>Bacteria</taxon>
        <taxon>Pseudomonadati</taxon>
        <taxon>Pseudomonadota</taxon>
        <taxon>Alphaproteobacteria</taxon>
        <taxon>Hyphomicrobiales</taxon>
        <taxon>Phyllobacteriaceae</taxon>
        <taxon>Mesorhizobium</taxon>
    </lineage>
</organism>
<reference evidence="1 2" key="1">
    <citation type="submission" date="2014-08" db="EMBL/GenBank/DDBJ databases">
        <authorList>
            <person name="Moulin Lionel"/>
        </authorList>
    </citation>
    <scope>NUCLEOTIDE SEQUENCE [LARGE SCALE GENOMIC DNA]</scope>
</reference>
<name>A0A090G432_MESPL</name>
<dbReference type="Proteomes" id="UP000046122">
    <property type="component" value="Unassembled WGS sequence"/>
</dbReference>
<dbReference type="AlphaFoldDB" id="A0A090G432"/>
<protein>
    <submittedName>
        <fullName evidence="1">Uncharacterized protein</fullName>
    </submittedName>
</protein>
<proteinExistence type="predicted"/>
<sequence>MSLVNAMLRMLAVQALRGSTIAADGVTDSSIEALSSIMSDRQAPVILVRIDEAKCSGQNEGFFVTSGAVTFALDLIVASSVTYQTTDGQTVSQIEIAPTDAGLEFSLDMLDRQWRRVLSDPSNAFTECFRALVAAVGPVKAARGIDPEGGRKHAIRMVEIEIEPVCDPAPGAPLPTVIEAALTKLATVADYRAAVTIMRAELGKGADLTSWQKVQSTLMTTAAVPGMLGVAPPDALPGLVEAVDFDNVGTVINGAETELTVDILPDPDLGGPPDA</sequence>
<evidence type="ECO:0000313" key="2">
    <source>
        <dbReference type="Proteomes" id="UP000046122"/>
    </source>
</evidence>